<reference evidence="4 5" key="1">
    <citation type="journal article" date="2010" name="Stand. Genomic Sci.">
        <title>Complete genome sequence of Conexibacter woesei type strain (ID131577).</title>
        <authorList>
            <person name="Pukall R."/>
            <person name="Lapidus A."/>
            <person name="Glavina Del Rio T."/>
            <person name="Copeland A."/>
            <person name="Tice H."/>
            <person name="Cheng J.-F."/>
            <person name="Lucas S."/>
            <person name="Chen F."/>
            <person name="Nolan M."/>
            <person name="Bruce D."/>
            <person name="Goodwin L."/>
            <person name="Pitluck S."/>
            <person name="Mavromatis K."/>
            <person name="Ivanova N."/>
            <person name="Ovchinnikova G."/>
            <person name="Pati A."/>
            <person name="Chen A."/>
            <person name="Palaniappan K."/>
            <person name="Land M."/>
            <person name="Hauser L."/>
            <person name="Chang Y.-J."/>
            <person name="Jeffries C.D."/>
            <person name="Chain P."/>
            <person name="Meincke L."/>
            <person name="Sims D."/>
            <person name="Brettin T."/>
            <person name="Detter J.C."/>
            <person name="Rohde M."/>
            <person name="Goeker M."/>
            <person name="Bristow J."/>
            <person name="Eisen J.A."/>
            <person name="Markowitz V."/>
            <person name="Kyrpides N.C."/>
            <person name="Klenk H.-P."/>
            <person name="Hugenholtz P."/>
        </authorList>
    </citation>
    <scope>NUCLEOTIDE SEQUENCE [LARGE SCALE GENOMIC DNA]</scope>
    <source>
        <strain evidence="5">DSM 14684 / CIP 108061 / JCM 11494 / NBRC 100937 / ID131577</strain>
    </source>
</reference>
<gene>
    <name evidence="4" type="ordered locus">Cwoe_2435</name>
</gene>
<dbReference type="Pfam" id="PF04264">
    <property type="entry name" value="YceI"/>
    <property type="match status" value="1"/>
</dbReference>
<protein>
    <submittedName>
        <fullName evidence="4">YceI family protein</fullName>
    </submittedName>
</protein>
<dbReference type="InterPro" id="IPR036761">
    <property type="entry name" value="TTHA0802/YceI-like_sf"/>
</dbReference>
<dbReference type="RefSeq" id="WP_012933909.1">
    <property type="nucleotide sequence ID" value="NC_013739.1"/>
</dbReference>
<dbReference type="Proteomes" id="UP000008229">
    <property type="component" value="Chromosome"/>
</dbReference>
<dbReference type="EMBL" id="CP001854">
    <property type="protein sequence ID" value="ADB50858.1"/>
    <property type="molecule type" value="Genomic_DNA"/>
</dbReference>
<comment type="similarity">
    <text evidence="1">Belongs to the UPF0312 family.</text>
</comment>
<evidence type="ECO:0000256" key="2">
    <source>
        <dbReference type="SAM" id="MobiDB-lite"/>
    </source>
</evidence>
<evidence type="ECO:0000313" key="5">
    <source>
        <dbReference type="Proteomes" id="UP000008229"/>
    </source>
</evidence>
<reference evidence="5" key="2">
    <citation type="submission" date="2010-01" db="EMBL/GenBank/DDBJ databases">
        <title>The complete genome of Conexibacter woesei DSM 14684.</title>
        <authorList>
            <consortium name="US DOE Joint Genome Institute (JGI-PGF)"/>
            <person name="Lucas S."/>
            <person name="Copeland A."/>
            <person name="Lapidus A."/>
            <person name="Glavina del Rio T."/>
            <person name="Dalin E."/>
            <person name="Tice H."/>
            <person name="Bruce D."/>
            <person name="Goodwin L."/>
            <person name="Pitluck S."/>
            <person name="Kyrpides N."/>
            <person name="Mavromatis K."/>
            <person name="Ivanova N."/>
            <person name="Mikhailova N."/>
            <person name="Chertkov O."/>
            <person name="Brettin T."/>
            <person name="Detter J.C."/>
            <person name="Han C."/>
            <person name="Larimer F."/>
            <person name="Land M."/>
            <person name="Hauser L."/>
            <person name="Markowitz V."/>
            <person name="Cheng J.-F."/>
            <person name="Hugenholtz P."/>
            <person name="Woyke T."/>
            <person name="Wu D."/>
            <person name="Pukall R."/>
            <person name="Steenblock K."/>
            <person name="Schneider S."/>
            <person name="Klenk H.-P."/>
            <person name="Eisen J.A."/>
        </authorList>
    </citation>
    <scope>NUCLEOTIDE SEQUENCE [LARGE SCALE GENOMIC DNA]</scope>
    <source>
        <strain evidence="5">DSM 14684 / CIP 108061 / JCM 11494 / NBRC 100937 / ID131577</strain>
    </source>
</reference>
<dbReference type="eggNOG" id="COG2353">
    <property type="taxonomic scope" value="Bacteria"/>
</dbReference>
<evidence type="ECO:0000256" key="1">
    <source>
        <dbReference type="ARBA" id="ARBA00008812"/>
    </source>
</evidence>
<name>D3F7J6_CONWI</name>
<evidence type="ECO:0000313" key="4">
    <source>
        <dbReference type="EMBL" id="ADB50858.1"/>
    </source>
</evidence>
<dbReference type="PANTHER" id="PTHR34406">
    <property type="entry name" value="PROTEIN YCEI"/>
    <property type="match status" value="1"/>
</dbReference>
<proteinExistence type="inferred from homology"/>
<organism evidence="4 5">
    <name type="scientific">Conexibacter woesei (strain DSM 14684 / CCUG 47730 / CIP 108061 / JCM 11494 / NBRC 100937 / ID131577)</name>
    <dbReference type="NCBI Taxonomy" id="469383"/>
    <lineage>
        <taxon>Bacteria</taxon>
        <taxon>Bacillati</taxon>
        <taxon>Actinomycetota</taxon>
        <taxon>Thermoleophilia</taxon>
        <taxon>Solirubrobacterales</taxon>
        <taxon>Conexibacteraceae</taxon>
        <taxon>Conexibacter</taxon>
    </lineage>
</organism>
<dbReference type="Gene3D" id="2.40.128.110">
    <property type="entry name" value="Lipid/polyisoprenoid-binding, YceI-like"/>
    <property type="match status" value="1"/>
</dbReference>
<keyword evidence="5" id="KW-1185">Reference proteome</keyword>
<dbReference type="SMART" id="SM00867">
    <property type="entry name" value="YceI"/>
    <property type="match status" value="1"/>
</dbReference>
<dbReference type="AlphaFoldDB" id="D3F7J6"/>
<dbReference type="InterPro" id="IPR007372">
    <property type="entry name" value="Lipid/polyisoprenoid-bd_YceI"/>
</dbReference>
<sequence>MSDAASTGPDAAATGPVPTGIWEVDPKHSTVGFHVKHMGIAKVRGRFNRFAGRVEVTADSIVASGTVDATSVDSNEEKRDAHLRSPDFFDVENHPQLTFASTSIEPSADGVRIRGDLTMRGVTREVQLLAEIGGTGQGKIGGTRLALEVTGELNRHDWDMTFNTVLPGGNVLVSDRVWLTLSLEALEQ</sequence>
<dbReference type="HOGENOM" id="CLU_071003_2_2_11"/>
<dbReference type="SUPFAM" id="SSF101874">
    <property type="entry name" value="YceI-like"/>
    <property type="match status" value="1"/>
</dbReference>
<evidence type="ECO:0000259" key="3">
    <source>
        <dbReference type="SMART" id="SM00867"/>
    </source>
</evidence>
<dbReference type="KEGG" id="cwo:Cwoe_2435"/>
<dbReference type="OrthoDB" id="9811006at2"/>
<feature type="domain" description="Lipid/polyisoprenoid-binding YceI-like" evidence="3">
    <location>
        <begin position="21"/>
        <end position="186"/>
    </location>
</feature>
<dbReference type="PANTHER" id="PTHR34406:SF1">
    <property type="entry name" value="PROTEIN YCEI"/>
    <property type="match status" value="1"/>
</dbReference>
<feature type="region of interest" description="Disordered" evidence="2">
    <location>
        <begin position="1"/>
        <end position="20"/>
    </location>
</feature>
<accession>D3F7J6</accession>